<evidence type="ECO:0000313" key="4">
    <source>
        <dbReference type="Proteomes" id="UP001397290"/>
    </source>
</evidence>
<keyword evidence="2" id="KW-0812">Transmembrane</keyword>
<dbReference type="Pfam" id="PF06772">
    <property type="entry name" value="LtrA"/>
    <property type="match status" value="1"/>
</dbReference>
<feature type="transmembrane region" description="Helical" evidence="2">
    <location>
        <begin position="252"/>
        <end position="268"/>
    </location>
</feature>
<evidence type="ECO:0000256" key="2">
    <source>
        <dbReference type="SAM" id="Phobius"/>
    </source>
</evidence>
<evidence type="ECO:0000256" key="1">
    <source>
        <dbReference type="SAM" id="MobiDB-lite"/>
    </source>
</evidence>
<gene>
    <name evidence="3" type="ORF">G3M48_007503</name>
</gene>
<dbReference type="PANTHER" id="PTHR36840">
    <property type="entry name" value="BLL5714 PROTEIN"/>
    <property type="match status" value="1"/>
</dbReference>
<feature type="transmembrane region" description="Helical" evidence="2">
    <location>
        <begin position="480"/>
        <end position="500"/>
    </location>
</feature>
<evidence type="ECO:0000313" key="3">
    <source>
        <dbReference type="EMBL" id="KAK8143257.1"/>
    </source>
</evidence>
<comment type="caution">
    <text evidence="3">The sequence shown here is derived from an EMBL/GenBank/DDBJ whole genome shotgun (WGS) entry which is preliminary data.</text>
</comment>
<feature type="compositionally biased region" description="Basic and acidic residues" evidence="1">
    <location>
        <begin position="587"/>
        <end position="599"/>
    </location>
</feature>
<name>A0AAW0RM13_9HYPO</name>
<feature type="transmembrane region" description="Helical" evidence="2">
    <location>
        <begin position="385"/>
        <end position="411"/>
    </location>
</feature>
<protein>
    <recommendedName>
        <fullName evidence="5">Low temperature requirement A protein(LtrA)</fullName>
    </recommendedName>
</protein>
<dbReference type="AlphaFoldDB" id="A0AAW0RM13"/>
<dbReference type="EMBL" id="JAAHCF010000535">
    <property type="protein sequence ID" value="KAK8143257.1"/>
    <property type="molecule type" value="Genomic_DNA"/>
</dbReference>
<feature type="transmembrane region" description="Helical" evidence="2">
    <location>
        <begin position="423"/>
        <end position="445"/>
    </location>
</feature>
<reference evidence="3 4" key="1">
    <citation type="submission" date="2020-02" db="EMBL/GenBank/DDBJ databases">
        <title>Comparative genomics of the hypocrealean fungal genus Beauvera.</title>
        <authorList>
            <person name="Showalter D.N."/>
            <person name="Bushley K.E."/>
            <person name="Rehner S.A."/>
        </authorList>
    </citation>
    <scope>NUCLEOTIDE SEQUENCE [LARGE SCALE GENOMIC DNA]</scope>
    <source>
        <strain evidence="3 4">ARSEF4384</strain>
    </source>
</reference>
<organism evidence="3 4">
    <name type="scientific">Beauveria asiatica</name>
    <dbReference type="NCBI Taxonomy" id="1069075"/>
    <lineage>
        <taxon>Eukaryota</taxon>
        <taxon>Fungi</taxon>
        <taxon>Dikarya</taxon>
        <taxon>Ascomycota</taxon>
        <taxon>Pezizomycotina</taxon>
        <taxon>Sordariomycetes</taxon>
        <taxon>Hypocreomycetidae</taxon>
        <taxon>Hypocreales</taxon>
        <taxon>Cordycipitaceae</taxon>
        <taxon>Beauveria</taxon>
    </lineage>
</organism>
<feature type="transmembrane region" description="Helical" evidence="2">
    <location>
        <begin position="362"/>
        <end position="379"/>
    </location>
</feature>
<keyword evidence="4" id="KW-1185">Reference proteome</keyword>
<accession>A0AAW0RM13</accession>
<feature type="region of interest" description="Disordered" evidence="1">
    <location>
        <begin position="581"/>
        <end position="623"/>
    </location>
</feature>
<dbReference type="InterPro" id="IPR010640">
    <property type="entry name" value="Low_temperature_requirement_A"/>
</dbReference>
<sequence>MLPNDKIVVVSAKNAIDSARRKYSDRPDVIDFVLQGSLEHRKYLHQARKHHESLRAHLREQHGAAFEKWEQNQQNLNTISVQLSRLSTNTSGLHGNFGKFGFDPRVQVYDDADEAEGDERKGYRQDATIKIAKRPVVRQWFHRDMLWRASEQTEIMAIELFFDLLYVGIIHSNGEHMSEESTGYELLRFSVTFIMSWKIWTDITMTVSWFQTDDALTRMGVLFEIACLLAFTTNMINIFAEDESRNTWTALVSYYLAARFLFAVYYCATAYLVPMICGVMLTSALSVVVPAVLWIASVHVQMPARLGLIWPAIVLDLYGNGIFMAMFRWARGAGEESVWGKRLNRIFDFYPAMNIEHKVERMNAFVSLVLGYSVVGILFQSNGGYTINAILGKATLGLVQAFLFNMIYFDVDGSTVDVHAIRYSANGAILWTFAHLPFIMGYIVASSALSTLVLATDIAGAHRDQLISPYYERSEEDFGLGVRFFYCHGLAIALLAMGAISWSHSHRSPPTTRIPKVYRLANRAAACVILFLLPLAENLKSLQLISTTLGLTVYVVIVEVWGRSCTDESFWDSRRDTSKMRAMAHATRKEREERAHRDSTNPNPGQSGAERMEADVSESTAVR</sequence>
<feature type="transmembrane region" description="Helical" evidence="2">
    <location>
        <begin position="308"/>
        <end position="327"/>
    </location>
</feature>
<dbReference type="Proteomes" id="UP001397290">
    <property type="component" value="Unassembled WGS sequence"/>
</dbReference>
<feature type="transmembrane region" description="Helical" evidence="2">
    <location>
        <begin position="275"/>
        <end position="296"/>
    </location>
</feature>
<dbReference type="PANTHER" id="PTHR36840:SF1">
    <property type="entry name" value="BLL5714 PROTEIN"/>
    <property type="match status" value="1"/>
</dbReference>
<feature type="transmembrane region" description="Helical" evidence="2">
    <location>
        <begin position="542"/>
        <end position="561"/>
    </location>
</feature>
<proteinExistence type="predicted"/>
<feature type="transmembrane region" description="Helical" evidence="2">
    <location>
        <begin position="221"/>
        <end position="240"/>
    </location>
</feature>
<keyword evidence="2" id="KW-1133">Transmembrane helix</keyword>
<keyword evidence="2" id="KW-0472">Membrane</keyword>
<evidence type="ECO:0008006" key="5">
    <source>
        <dbReference type="Google" id="ProtNLM"/>
    </source>
</evidence>